<dbReference type="SMART" id="SM00278">
    <property type="entry name" value="HhH1"/>
    <property type="match status" value="2"/>
</dbReference>
<evidence type="ECO:0000313" key="2">
    <source>
        <dbReference type="EMBL" id="SHF58807.1"/>
    </source>
</evidence>
<evidence type="ECO:0000259" key="1">
    <source>
        <dbReference type="SMART" id="SM00278"/>
    </source>
</evidence>
<dbReference type="Pfam" id="PF12836">
    <property type="entry name" value="HHH_3"/>
    <property type="match status" value="1"/>
</dbReference>
<dbReference type="RefSeq" id="WP_073063782.1">
    <property type="nucleotide sequence ID" value="NZ_FQUS01000010.1"/>
</dbReference>
<proteinExistence type="predicted"/>
<dbReference type="AlphaFoldDB" id="A0A1M5CW42"/>
<name>A0A1M5CW42_9BACT</name>
<sequence>MRIRDVGISVFVLLLPVIAGAQQRDSTRSEVREDLEQALEDFDSDNLDMNSEQLVQLLQDMSARPVNVNQADLHMLMQVPGINLKTARAIIRYRRDVKPFEALQELTKVTGIGRVTYEKIHPYVTIGRGLELSSRLFTDRRYWTNGSRFQAFTRYQRDLQESRGYRESPEEGGYLGGPAKYYQRMDYQSDHLSANLTQEKDAGEMLPGPMQFDHQSWHLALENNGRLQTLVAGDYSLSFGQGLVLWNGGVFGKGSNVTGAPNRSGRGIKPYTSAQETNYYRGAAVTYGGRFQLTGFYSSRRRTASEISVDTVRFPTESGYHRTMRQQARRGNLRQCLYGGHIRVELPVGFIGATGYQTTFDRYVAASDQDYARYDFEGISASTIGMDYSLLLGPAVAFGEAARSKNGGWGVLGGVESSIGPDTEVALAYRNYQKEFQSILGDGFGEGSGTPKNEEGIYLGLQHTHGDNIILTAYMDQFRFPSARFGTHQPTRGYDWLGKAEMEIMPGVDAYLQVRGETKEDEYEVTDELGRFRRELGTSRRSSIRGHIEYWVNDDVRLRSRAEWVRSREAGETAETGLLLYQDLRLVLGEKLTLDTRITVFDTGSYASRVYQFENDLLYVFASQPLFDRGQRMYLLVNYEPFSFLEIWAKVGLTKYEDRQVIGSGLNEIQGDTRSEVGVQARIKF</sequence>
<dbReference type="SUPFAM" id="SSF47781">
    <property type="entry name" value="RuvA domain 2-like"/>
    <property type="match status" value="1"/>
</dbReference>
<dbReference type="GO" id="GO:0006281">
    <property type="term" value="P:DNA repair"/>
    <property type="evidence" value="ECO:0007669"/>
    <property type="project" value="InterPro"/>
</dbReference>
<dbReference type="InterPro" id="IPR051675">
    <property type="entry name" value="Endo/Exo/Phosphatase_dom_1"/>
</dbReference>
<dbReference type="InterPro" id="IPR003583">
    <property type="entry name" value="Hlx-hairpin-Hlx_DNA-bd_motif"/>
</dbReference>
<evidence type="ECO:0000313" key="3">
    <source>
        <dbReference type="Proteomes" id="UP000184041"/>
    </source>
</evidence>
<protein>
    <submittedName>
        <fullName evidence="2">Competence protein ComEA helix-hairpin-helix repeat region</fullName>
    </submittedName>
</protein>
<dbReference type="PANTHER" id="PTHR21180">
    <property type="entry name" value="ENDONUCLEASE/EXONUCLEASE/PHOSPHATASE FAMILY DOMAIN-CONTAINING PROTEIN 1"/>
    <property type="match status" value="1"/>
</dbReference>
<reference evidence="2 3" key="1">
    <citation type="submission" date="2016-11" db="EMBL/GenBank/DDBJ databases">
        <authorList>
            <person name="Jaros S."/>
            <person name="Januszkiewicz K."/>
            <person name="Wedrychowicz H."/>
        </authorList>
    </citation>
    <scope>NUCLEOTIDE SEQUENCE [LARGE SCALE GENOMIC DNA]</scope>
    <source>
        <strain evidence="2 3">DSM 21986</strain>
    </source>
</reference>
<dbReference type="Gene3D" id="1.10.150.320">
    <property type="entry name" value="Photosystem II 12 kDa extrinsic protein"/>
    <property type="match status" value="1"/>
</dbReference>
<feature type="domain" description="Helix-hairpin-helix DNA-binding motif class 1" evidence="1">
    <location>
        <begin position="104"/>
        <end position="123"/>
    </location>
</feature>
<dbReference type="PANTHER" id="PTHR21180:SF32">
    <property type="entry name" value="ENDONUCLEASE_EXONUCLEASE_PHOSPHATASE FAMILY DOMAIN-CONTAINING PROTEIN 1"/>
    <property type="match status" value="1"/>
</dbReference>
<gene>
    <name evidence="2" type="ORF">SAMN05443144_110106</name>
</gene>
<organism evidence="2 3">
    <name type="scientific">Fodinibius roseus</name>
    <dbReference type="NCBI Taxonomy" id="1194090"/>
    <lineage>
        <taxon>Bacteria</taxon>
        <taxon>Pseudomonadati</taxon>
        <taxon>Balneolota</taxon>
        <taxon>Balneolia</taxon>
        <taxon>Balneolales</taxon>
        <taxon>Balneolaceae</taxon>
        <taxon>Fodinibius</taxon>
    </lineage>
</organism>
<dbReference type="OrthoDB" id="9766750at2"/>
<feature type="domain" description="Helix-hairpin-helix DNA-binding motif class 1" evidence="1">
    <location>
        <begin position="74"/>
        <end position="93"/>
    </location>
</feature>
<accession>A0A1M5CW42</accession>
<dbReference type="InterPro" id="IPR010994">
    <property type="entry name" value="RuvA_2-like"/>
</dbReference>
<dbReference type="GO" id="GO:0003677">
    <property type="term" value="F:DNA binding"/>
    <property type="evidence" value="ECO:0007669"/>
    <property type="project" value="InterPro"/>
</dbReference>
<dbReference type="Proteomes" id="UP000184041">
    <property type="component" value="Unassembled WGS sequence"/>
</dbReference>
<dbReference type="EMBL" id="FQUS01000010">
    <property type="protein sequence ID" value="SHF58807.1"/>
    <property type="molecule type" value="Genomic_DNA"/>
</dbReference>
<keyword evidence="3" id="KW-1185">Reference proteome</keyword>
<dbReference type="STRING" id="1194090.SAMN05443144_110106"/>